<dbReference type="PANTHER" id="PTHR34848">
    <property type="match status" value="1"/>
</dbReference>
<keyword evidence="14" id="KW-0067">ATP-binding</keyword>
<keyword evidence="10" id="KW-0169">Cobalamin biosynthesis</keyword>
<dbReference type="GO" id="GO:0009236">
    <property type="term" value="P:cobalamin biosynthetic process"/>
    <property type="evidence" value="ECO:0007669"/>
    <property type="project" value="UniProtKB-UniPathway"/>
</dbReference>
<comment type="catalytic activity">
    <reaction evidence="3">
        <text>adenosylcob(III)inamide + GTP = adenosylcob(III)inamide phosphate + GDP + H(+)</text>
        <dbReference type="Rhea" id="RHEA:15765"/>
        <dbReference type="ChEBI" id="CHEBI:2480"/>
        <dbReference type="ChEBI" id="CHEBI:15378"/>
        <dbReference type="ChEBI" id="CHEBI:37565"/>
        <dbReference type="ChEBI" id="CHEBI:58189"/>
        <dbReference type="ChEBI" id="CHEBI:58502"/>
        <dbReference type="EC" id="2.7.1.156"/>
    </reaction>
</comment>
<comment type="function">
    <text evidence="4">Catalyzes ATP-dependent phosphorylation of adenosylcobinamide and addition of GMP to adenosylcobinamide phosphate.</text>
</comment>
<dbReference type="SUPFAM" id="SSF52540">
    <property type="entry name" value="P-loop containing nucleoside triphosphate hydrolases"/>
    <property type="match status" value="1"/>
</dbReference>
<protein>
    <recommendedName>
        <fullName evidence="16">Adenosylcobinamide kinase</fullName>
        <ecNumber evidence="8">2.7.1.156</ecNumber>
        <ecNumber evidence="9">2.7.7.62</ecNumber>
    </recommendedName>
    <alternativeName>
        <fullName evidence="17">Adenosylcobinamide-phosphate guanylyltransferase</fullName>
    </alternativeName>
</protein>
<dbReference type="InterPro" id="IPR003203">
    <property type="entry name" value="CobU/CobP"/>
</dbReference>
<evidence type="ECO:0000256" key="11">
    <source>
        <dbReference type="ARBA" id="ARBA00022679"/>
    </source>
</evidence>
<evidence type="ECO:0000256" key="12">
    <source>
        <dbReference type="ARBA" id="ARBA00022741"/>
    </source>
</evidence>
<organism evidence="20 21">
    <name type="scientific">Acetobacterium bakii</name>
    <dbReference type="NCBI Taxonomy" id="52689"/>
    <lineage>
        <taxon>Bacteria</taxon>
        <taxon>Bacillati</taxon>
        <taxon>Bacillota</taxon>
        <taxon>Clostridia</taxon>
        <taxon>Eubacteriales</taxon>
        <taxon>Eubacteriaceae</taxon>
        <taxon>Acetobacterium</taxon>
    </lineage>
</organism>
<proteinExistence type="inferred from homology"/>
<accession>A0A0L6TXU2</accession>
<evidence type="ECO:0000256" key="19">
    <source>
        <dbReference type="PIRSR" id="PIRSR006135-2"/>
    </source>
</evidence>
<feature type="binding site" evidence="19">
    <location>
        <position position="62"/>
    </location>
    <ligand>
        <name>GTP</name>
        <dbReference type="ChEBI" id="CHEBI:37565"/>
    </ligand>
</feature>
<feature type="binding site" evidence="19">
    <location>
        <begin position="51"/>
        <end position="54"/>
    </location>
    <ligand>
        <name>GTP</name>
        <dbReference type="ChEBI" id="CHEBI:37565"/>
    </ligand>
</feature>
<dbReference type="PATRIC" id="fig|52689.4.peg.2057"/>
<gene>
    <name evidence="20" type="ORF">AKG39_13445</name>
</gene>
<dbReference type="GO" id="GO:0008820">
    <property type="term" value="F:cobinamide phosphate guanylyltransferase activity"/>
    <property type="evidence" value="ECO:0007669"/>
    <property type="project" value="UniProtKB-EC"/>
</dbReference>
<evidence type="ECO:0000256" key="7">
    <source>
        <dbReference type="ARBA" id="ARBA00007490"/>
    </source>
</evidence>
<evidence type="ECO:0000256" key="9">
    <source>
        <dbReference type="ARBA" id="ARBA00012523"/>
    </source>
</evidence>
<dbReference type="InterPro" id="IPR027417">
    <property type="entry name" value="P-loop_NTPase"/>
</dbReference>
<evidence type="ECO:0000256" key="1">
    <source>
        <dbReference type="ARBA" id="ARBA00000312"/>
    </source>
</evidence>
<keyword evidence="11" id="KW-0808">Transferase</keyword>
<dbReference type="GO" id="GO:0005525">
    <property type="term" value="F:GTP binding"/>
    <property type="evidence" value="ECO:0007669"/>
    <property type="project" value="UniProtKB-KW"/>
</dbReference>
<evidence type="ECO:0000256" key="4">
    <source>
        <dbReference type="ARBA" id="ARBA00003889"/>
    </source>
</evidence>
<keyword evidence="15 19" id="KW-0342">GTP-binding</keyword>
<dbReference type="PIRSF" id="PIRSF006135">
    <property type="entry name" value="CobU"/>
    <property type="match status" value="1"/>
</dbReference>
<comment type="catalytic activity">
    <reaction evidence="2">
        <text>adenosylcob(III)inamide phosphate + GTP + H(+) = adenosylcob(III)inamide-GDP + diphosphate</text>
        <dbReference type="Rhea" id="RHEA:22712"/>
        <dbReference type="ChEBI" id="CHEBI:15378"/>
        <dbReference type="ChEBI" id="CHEBI:33019"/>
        <dbReference type="ChEBI" id="CHEBI:37565"/>
        <dbReference type="ChEBI" id="CHEBI:58502"/>
        <dbReference type="ChEBI" id="CHEBI:60487"/>
        <dbReference type="EC" id="2.7.7.62"/>
    </reaction>
</comment>
<keyword evidence="21" id="KW-1185">Reference proteome</keyword>
<dbReference type="NCBIfam" id="NF004469">
    <property type="entry name" value="PRK05800.1"/>
    <property type="match status" value="1"/>
</dbReference>
<evidence type="ECO:0000256" key="8">
    <source>
        <dbReference type="ARBA" id="ARBA00012016"/>
    </source>
</evidence>
<comment type="pathway">
    <text evidence="5">Cofactor biosynthesis; adenosylcobalamin biosynthesis; adenosylcobalamin from cob(II)yrinate a,c-diamide: step 6/7.</text>
</comment>
<sequence length="184" mass="20519">MGYLIFITGGARSGKSTYAEKLAKRSGKSVVYIATAIAFDDGMKDRIARHKEQRPGNWKTIEQYKGFETMKEEPAFKNAEIVLFDCLTVMTTNNMLDFPVDYDNCSMDQVAEIEEAIKIEVESLLDVCKDKILIVVSNEVGLGLVPAYKLGSYFRDIAGRMNQLVASCADEAYFTVSGIPMKLK</sequence>
<evidence type="ECO:0000256" key="14">
    <source>
        <dbReference type="ARBA" id="ARBA00022840"/>
    </source>
</evidence>
<evidence type="ECO:0000256" key="10">
    <source>
        <dbReference type="ARBA" id="ARBA00022573"/>
    </source>
</evidence>
<comment type="pathway">
    <text evidence="6">Cofactor biosynthesis; adenosylcobalamin biosynthesis; adenosylcobalamin from cob(II)yrinate a,c-diamide: step 5/7.</text>
</comment>
<comment type="similarity">
    <text evidence="7">Belongs to the CobU/CobP family.</text>
</comment>
<dbReference type="GO" id="GO:0005524">
    <property type="term" value="F:ATP binding"/>
    <property type="evidence" value="ECO:0007669"/>
    <property type="project" value="UniProtKB-KW"/>
</dbReference>
<dbReference type="UniPathway" id="UPA00148">
    <property type="reaction ID" value="UER00236"/>
</dbReference>
<dbReference type="Proteomes" id="UP000036873">
    <property type="component" value="Unassembled WGS sequence"/>
</dbReference>
<dbReference type="Gene3D" id="3.40.50.300">
    <property type="entry name" value="P-loop containing nucleotide triphosphate hydrolases"/>
    <property type="match status" value="1"/>
</dbReference>
<dbReference type="RefSeq" id="WP_050740923.1">
    <property type="nucleotide sequence ID" value="NZ_LGYO01000034.1"/>
</dbReference>
<feature type="binding site" evidence="19">
    <location>
        <position position="85"/>
    </location>
    <ligand>
        <name>GTP</name>
        <dbReference type="ChEBI" id="CHEBI:37565"/>
    </ligand>
</feature>
<reference evidence="21" key="1">
    <citation type="submission" date="2015-07" db="EMBL/GenBank/DDBJ databases">
        <title>Draft genome sequence of Acetobacterium bakii DSM 8293, a potential psychrophilic chemical producer through syngas fermentation.</title>
        <authorList>
            <person name="Song Y."/>
            <person name="Hwang S."/>
            <person name="Cho B.-K."/>
        </authorList>
    </citation>
    <scope>NUCLEOTIDE SEQUENCE [LARGE SCALE GENOMIC DNA]</scope>
    <source>
        <strain evidence="21">DSM 8239</strain>
    </source>
</reference>
<evidence type="ECO:0000313" key="21">
    <source>
        <dbReference type="Proteomes" id="UP000036873"/>
    </source>
</evidence>
<dbReference type="GO" id="GO:0043752">
    <property type="term" value="F:adenosylcobinamide kinase activity"/>
    <property type="evidence" value="ECO:0007669"/>
    <property type="project" value="UniProtKB-EC"/>
</dbReference>
<feature type="binding site" evidence="19">
    <location>
        <begin position="9"/>
        <end position="16"/>
    </location>
    <ligand>
        <name>GTP</name>
        <dbReference type="ChEBI" id="CHEBI:37565"/>
    </ligand>
</feature>
<dbReference type="Pfam" id="PF02283">
    <property type="entry name" value="CobU"/>
    <property type="match status" value="1"/>
</dbReference>
<evidence type="ECO:0000256" key="17">
    <source>
        <dbReference type="ARBA" id="ARBA00030571"/>
    </source>
</evidence>
<dbReference type="CDD" id="cd00544">
    <property type="entry name" value="CobU"/>
    <property type="match status" value="1"/>
</dbReference>
<dbReference type="OrthoDB" id="9799422at2"/>
<dbReference type="EC" id="2.7.1.156" evidence="8"/>
<keyword evidence="12 19" id="KW-0547">Nucleotide-binding</keyword>
<evidence type="ECO:0000256" key="18">
    <source>
        <dbReference type="PIRSR" id="PIRSR006135-1"/>
    </source>
</evidence>
<evidence type="ECO:0000256" key="5">
    <source>
        <dbReference type="ARBA" id="ARBA00004692"/>
    </source>
</evidence>
<dbReference type="AlphaFoldDB" id="A0A0L6TXU2"/>
<evidence type="ECO:0000256" key="3">
    <source>
        <dbReference type="ARBA" id="ARBA00001522"/>
    </source>
</evidence>
<evidence type="ECO:0000256" key="6">
    <source>
        <dbReference type="ARBA" id="ARBA00005159"/>
    </source>
</evidence>
<evidence type="ECO:0000256" key="13">
    <source>
        <dbReference type="ARBA" id="ARBA00022777"/>
    </source>
</evidence>
<evidence type="ECO:0000256" key="16">
    <source>
        <dbReference type="ARBA" id="ARBA00029570"/>
    </source>
</evidence>
<evidence type="ECO:0000256" key="2">
    <source>
        <dbReference type="ARBA" id="ARBA00000711"/>
    </source>
</evidence>
<name>A0A0L6TXU2_9FIRM</name>
<dbReference type="PANTHER" id="PTHR34848:SF1">
    <property type="entry name" value="BIFUNCTIONAL ADENOSYLCOBALAMIN BIOSYNTHESIS PROTEIN COBU"/>
    <property type="match status" value="1"/>
</dbReference>
<evidence type="ECO:0000256" key="15">
    <source>
        <dbReference type="ARBA" id="ARBA00023134"/>
    </source>
</evidence>
<dbReference type="EC" id="2.7.7.62" evidence="9"/>
<dbReference type="EMBL" id="LGYO01000034">
    <property type="protein sequence ID" value="KNZ41086.1"/>
    <property type="molecule type" value="Genomic_DNA"/>
</dbReference>
<comment type="catalytic activity">
    <reaction evidence="1">
        <text>adenosylcob(III)inamide + ATP = adenosylcob(III)inamide phosphate + ADP + H(+)</text>
        <dbReference type="Rhea" id="RHEA:15769"/>
        <dbReference type="ChEBI" id="CHEBI:2480"/>
        <dbReference type="ChEBI" id="CHEBI:15378"/>
        <dbReference type="ChEBI" id="CHEBI:30616"/>
        <dbReference type="ChEBI" id="CHEBI:58502"/>
        <dbReference type="ChEBI" id="CHEBI:456216"/>
        <dbReference type="EC" id="2.7.1.156"/>
    </reaction>
</comment>
<feature type="active site" description="GMP-histidine intermediate" evidence="18">
    <location>
        <position position="50"/>
    </location>
</feature>
<feature type="binding site" evidence="19">
    <location>
        <begin position="34"/>
        <end position="36"/>
    </location>
    <ligand>
        <name>GTP</name>
        <dbReference type="ChEBI" id="CHEBI:37565"/>
    </ligand>
</feature>
<evidence type="ECO:0000313" key="20">
    <source>
        <dbReference type="EMBL" id="KNZ41086.1"/>
    </source>
</evidence>
<comment type="caution">
    <text evidence="20">The sequence shown here is derived from an EMBL/GenBank/DDBJ whole genome shotgun (WGS) entry which is preliminary data.</text>
</comment>
<keyword evidence="13 20" id="KW-0418">Kinase</keyword>
<dbReference type="STRING" id="52689.AKG39_13445"/>